<evidence type="ECO:0000256" key="6">
    <source>
        <dbReference type="SAM" id="Phobius"/>
    </source>
</evidence>
<comment type="subcellular location">
    <subcellularLocation>
        <location evidence="1">Membrane</location>
        <topology evidence="1">Multi-pass membrane protein</topology>
    </subcellularLocation>
</comment>
<evidence type="ECO:0000256" key="2">
    <source>
        <dbReference type="ARBA" id="ARBA00022692"/>
    </source>
</evidence>
<feature type="transmembrane region" description="Helical" evidence="6">
    <location>
        <begin position="99"/>
        <end position="122"/>
    </location>
</feature>
<evidence type="ECO:0000256" key="1">
    <source>
        <dbReference type="ARBA" id="ARBA00004141"/>
    </source>
</evidence>
<feature type="transmembrane region" description="Helical" evidence="6">
    <location>
        <begin position="193"/>
        <end position="216"/>
    </location>
</feature>
<protein>
    <submittedName>
        <fullName evidence="8">Major facilitator superfamily domain-containing protein</fullName>
    </submittedName>
</protein>
<feature type="domain" description="Major facilitator superfamily (MFS) profile" evidence="7">
    <location>
        <begin position="68"/>
        <end position="507"/>
    </location>
</feature>
<dbReference type="PROSITE" id="PS50850">
    <property type="entry name" value="MFS"/>
    <property type="match status" value="1"/>
</dbReference>
<keyword evidence="9" id="KW-1185">Reference proteome</keyword>
<keyword evidence="3 6" id="KW-1133">Transmembrane helix</keyword>
<gene>
    <name evidence="8" type="ORF">BJX67DRAFT_389531</name>
</gene>
<dbReference type="PANTHER" id="PTHR23502">
    <property type="entry name" value="MAJOR FACILITATOR SUPERFAMILY"/>
    <property type="match status" value="1"/>
</dbReference>
<feature type="transmembrane region" description="Helical" evidence="6">
    <location>
        <begin position="350"/>
        <end position="369"/>
    </location>
</feature>
<evidence type="ECO:0000256" key="4">
    <source>
        <dbReference type="ARBA" id="ARBA00023136"/>
    </source>
</evidence>
<feature type="transmembrane region" description="Helical" evidence="6">
    <location>
        <begin position="163"/>
        <end position="181"/>
    </location>
</feature>
<reference evidence="8 9" key="1">
    <citation type="submission" date="2024-07" db="EMBL/GenBank/DDBJ databases">
        <title>Section-level genome sequencing and comparative genomics of Aspergillus sections Usti and Cavernicolus.</title>
        <authorList>
            <consortium name="Lawrence Berkeley National Laboratory"/>
            <person name="Nybo J.L."/>
            <person name="Vesth T.C."/>
            <person name="Theobald S."/>
            <person name="Frisvad J.C."/>
            <person name="Larsen T.O."/>
            <person name="Kjaerboelling I."/>
            <person name="Rothschild-Mancinelli K."/>
            <person name="Lyhne E.K."/>
            <person name="Kogle M.E."/>
            <person name="Barry K."/>
            <person name="Clum A."/>
            <person name="Na H."/>
            <person name="Ledsgaard L."/>
            <person name="Lin J."/>
            <person name="Lipzen A."/>
            <person name="Kuo A."/>
            <person name="Riley R."/>
            <person name="Mondo S."/>
            <person name="Labutti K."/>
            <person name="Haridas S."/>
            <person name="Pangalinan J."/>
            <person name="Salamov A.A."/>
            <person name="Simmons B.A."/>
            <person name="Magnuson J.K."/>
            <person name="Chen J."/>
            <person name="Drula E."/>
            <person name="Henrissat B."/>
            <person name="Wiebenga A."/>
            <person name="Lubbers R.J."/>
            <person name="Gomes A.C."/>
            <person name="Macurrencykelacurrency M.R."/>
            <person name="Stajich J."/>
            <person name="Grigoriev I.V."/>
            <person name="Mortensen U.H."/>
            <person name="De Vries R.P."/>
            <person name="Baker S.E."/>
            <person name="Andersen M.R."/>
        </authorList>
    </citation>
    <scope>NUCLEOTIDE SEQUENCE [LARGE SCALE GENOMIC DNA]</scope>
    <source>
        <strain evidence="8 9">CBS 449.75</strain>
    </source>
</reference>
<evidence type="ECO:0000313" key="9">
    <source>
        <dbReference type="Proteomes" id="UP001610432"/>
    </source>
</evidence>
<dbReference type="PANTHER" id="PTHR23502:SF4">
    <property type="entry name" value="MAJOR FACILITATOR SUPERFAMILY (MFS) PROFILE DOMAIN-CONTAINING PROTEIN-RELATED"/>
    <property type="match status" value="1"/>
</dbReference>
<feature type="transmembrane region" description="Helical" evidence="6">
    <location>
        <begin position="455"/>
        <end position="473"/>
    </location>
</feature>
<feature type="compositionally biased region" description="Basic and acidic residues" evidence="5">
    <location>
        <begin position="1"/>
        <end position="11"/>
    </location>
</feature>
<feature type="transmembrane region" description="Helical" evidence="6">
    <location>
        <begin position="309"/>
        <end position="330"/>
    </location>
</feature>
<proteinExistence type="predicted"/>
<feature type="transmembrane region" description="Helical" evidence="6">
    <location>
        <begin position="485"/>
        <end position="505"/>
    </location>
</feature>
<organism evidence="8 9">
    <name type="scientific">Aspergillus lucknowensis</name>
    <dbReference type="NCBI Taxonomy" id="176173"/>
    <lineage>
        <taxon>Eukaryota</taxon>
        <taxon>Fungi</taxon>
        <taxon>Dikarya</taxon>
        <taxon>Ascomycota</taxon>
        <taxon>Pezizomycotina</taxon>
        <taxon>Eurotiomycetes</taxon>
        <taxon>Eurotiomycetidae</taxon>
        <taxon>Eurotiales</taxon>
        <taxon>Aspergillaceae</taxon>
        <taxon>Aspergillus</taxon>
        <taxon>Aspergillus subgen. Nidulantes</taxon>
    </lineage>
</organism>
<dbReference type="Proteomes" id="UP001610432">
    <property type="component" value="Unassembled WGS sequence"/>
</dbReference>
<feature type="region of interest" description="Disordered" evidence="5">
    <location>
        <begin position="1"/>
        <end position="21"/>
    </location>
</feature>
<evidence type="ECO:0000259" key="7">
    <source>
        <dbReference type="PROSITE" id="PS50850"/>
    </source>
</evidence>
<feature type="transmembrane region" description="Helical" evidence="6">
    <location>
        <begin position="222"/>
        <end position="242"/>
    </location>
</feature>
<dbReference type="Gene3D" id="1.20.1250.20">
    <property type="entry name" value="MFS general substrate transporter like domains"/>
    <property type="match status" value="1"/>
</dbReference>
<name>A0ABR4LKI9_9EURO</name>
<feature type="transmembrane region" description="Helical" evidence="6">
    <location>
        <begin position="67"/>
        <end position="87"/>
    </location>
</feature>
<dbReference type="InterPro" id="IPR036259">
    <property type="entry name" value="MFS_trans_sf"/>
</dbReference>
<keyword evidence="4 6" id="KW-0472">Membrane</keyword>
<comment type="caution">
    <text evidence="8">The sequence shown here is derived from an EMBL/GenBank/DDBJ whole genome shotgun (WGS) entry which is preliminary data.</text>
</comment>
<dbReference type="SUPFAM" id="SSF103473">
    <property type="entry name" value="MFS general substrate transporter"/>
    <property type="match status" value="1"/>
</dbReference>
<dbReference type="RefSeq" id="XP_070884054.1">
    <property type="nucleotide sequence ID" value="XM_071034513.1"/>
</dbReference>
<dbReference type="InterPro" id="IPR020846">
    <property type="entry name" value="MFS_dom"/>
</dbReference>
<dbReference type="InterPro" id="IPR011701">
    <property type="entry name" value="MFS"/>
</dbReference>
<dbReference type="Pfam" id="PF07690">
    <property type="entry name" value="MFS_1"/>
    <property type="match status" value="1"/>
</dbReference>
<keyword evidence="2 6" id="KW-0812">Transmembrane</keyword>
<evidence type="ECO:0000313" key="8">
    <source>
        <dbReference type="EMBL" id="KAL2865075.1"/>
    </source>
</evidence>
<evidence type="ECO:0000256" key="3">
    <source>
        <dbReference type="ARBA" id="ARBA00022989"/>
    </source>
</evidence>
<evidence type="ECO:0000256" key="5">
    <source>
        <dbReference type="SAM" id="MobiDB-lite"/>
    </source>
</evidence>
<feature type="transmembrane region" description="Helical" evidence="6">
    <location>
        <begin position="417"/>
        <end position="443"/>
    </location>
</feature>
<dbReference type="GeneID" id="98149585"/>
<dbReference type="EMBL" id="JBFXLQ010000034">
    <property type="protein sequence ID" value="KAL2865075.1"/>
    <property type="molecule type" value="Genomic_DNA"/>
</dbReference>
<sequence>METKNSPDVTEKAVTQPPGTQIWFTHGESSRDWRQWKLQVDQEATPTQPDAASPNDPLKWPAWRKDAVLLAVGINSFLAAALTPILATGFPEISDEFGVGLQKVSFTIGIYMLGLGVGAVVWCPTATLYGRRPVYLGAAVLLIASSAWAAASPSYASLILARLVQGIAASPGEFLVSVTVSEIYQPQERGFRLGIYMSLIAAGKSLAPLIGAGVIQGVGWRWVMWLSVIASVLCLGFIFVFARETYWARSENPGILTTRNPGEVYTDDLRISPPLRFTQTLCAWNGRLSQTGWLCLAYQPILLFKSLPLLWSAAIYALSLGWLAVLAETISHLFQSVNGYGFTPVQTGLLYISPLLGTLLGSVVGGKVSDIVARVSAYRNNGVYEPESRLIMMLPVVIATAAGFAGYGWGIESHDHWIVPTTCFGLIYFGCILGSTVAVTYCLDCHKSSAIQAQVVFSIIKNSHGLAFSLFVVDWVKAAGPRDTFLIVAGLHLTLLLTTIPMYIYGKLVRARVSQGSLGDVRSDQASGDHVQ</sequence>
<feature type="transmembrane region" description="Helical" evidence="6">
    <location>
        <begin position="134"/>
        <end position="151"/>
    </location>
</feature>
<dbReference type="Gene3D" id="1.20.1720.10">
    <property type="entry name" value="Multidrug resistance protein D"/>
    <property type="match status" value="1"/>
</dbReference>
<feature type="transmembrane region" description="Helical" evidence="6">
    <location>
        <begin position="390"/>
        <end position="411"/>
    </location>
</feature>
<accession>A0ABR4LKI9</accession>